<keyword evidence="2" id="KW-0805">Transcription regulation</keyword>
<evidence type="ECO:0000256" key="5">
    <source>
        <dbReference type="PROSITE-ProRule" id="PRU00169"/>
    </source>
</evidence>
<keyword evidence="8" id="KW-1185">Reference proteome</keyword>
<dbReference type="SUPFAM" id="SSF52172">
    <property type="entry name" value="CheY-like"/>
    <property type="match status" value="1"/>
</dbReference>
<evidence type="ECO:0000256" key="1">
    <source>
        <dbReference type="ARBA" id="ARBA00023012"/>
    </source>
</evidence>
<evidence type="ECO:0000259" key="6">
    <source>
        <dbReference type="PROSITE" id="PS50110"/>
    </source>
</evidence>
<evidence type="ECO:0000313" key="7">
    <source>
        <dbReference type="EMBL" id="SMQ62641.1"/>
    </source>
</evidence>
<dbReference type="InterPro" id="IPR001789">
    <property type="entry name" value="Sig_transdc_resp-reg_receiver"/>
</dbReference>
<dbReference type="GO" id="GO:0000976">
    <property type="term" value="F:transcription cis-regulatory region binding"/>
    <property type="evidence" value="ECO:0007669"/>
    <property type="project" value="TreeGrafter"/>
</dbReference>
<dbReference type="GO" id="GO:0006355">
    <property type="term" value="P:regulation of DNA-templated transcription"/>
    <property type="evidence" value="ECO:0007669"/>
    <property type="project" value="TreeGrafter"/>
</dbReference>
<dbReference type="InterPro" id="IPR039420">
    <property type="entry name" value="WalR-like"/>
</dbReference>
<dbReference type="InterPro" id="IPR036457">
    <property type="entry name" value="PPM-type-like_dom_sf"/>
</dbReference>
<keyword evidence="1" id="KW-0902">Two-component regulatory system</keyword>
<dbReference type="SMART" id="SM00448">
    <property type="entry name" value="REC"/>
    <property type="match status" value="1"/>
</dbReference>
<keyword evidence="3" id="KW-0238">DNA-binding</keyword>
<accession>A0A1Y6EN52</accession>
<reference evidence="8" key="1">
    <citation type="submission" date="2017-04" db="EMBL/GenBank/DDBJ databases">
        <authorList>
            <person name="Varghese N."/>
            <person name="Submissions S."/>
        </authorList>
    </citation>
    <scope>NUCLEOTIDE SEQUENCE [LARGE SCALE GENOMIC DNA]</scope>
</reference>
<dbReference type="PANTHER" id="PTHR48111">
    <property type="entry name" value="REGULATOR OF RPOS"/>
    <property type="match status" value="1"/>
</dbReference>
<keyword evidence="5" id="KW-0597">Phosphoprotein</keyword>
<sequence length="331" mass="37383">MQATRVLLIEDDAVFQSVVRQFLTQRGYEVRVVDDGEAGLEACASSEPDVVLCDLLLPRMSGLDVLETLVSRNQDIPVIVISASEQMSHIREAVRLGAWDYLVKPVHDLELLDFAIHNCLDRHRLEEAHEREVWELDSHIDVLYQDEDVVSRLTNDLIPNGDLDSGEYRIAHDFGEQSPERLLLDYRQLTEGKVLVVMATANGVAGQTLISLLVLKTLINPLVRQALAGTDKLLFHPAELLAHLNSELCHSKIRTAYDVVIGILDTHEHEFAWAQAGERIELSHPVKCDLSLGIWQQAQFRTHRQPIVAGEMFTLCFNDARLRLQRYQTAA</sequence>
<name>A0A1Y6EN52_9GAMM</name>
<dbReference type="PROSITE" id="PS50110">
    <property type="entry name" value="RESPONSE_REGULATORY"/>
    <property type="match status" value="1"/>
</dbReference>
<dbReference type="GO" id="GO:0000156">
    <property type="term" value="F:phosphorelay response regulator activity"/>
    <property type="evidence" value="ECO:0007669"/>
    <property type="project" value="TreeGrafter"/>
</dbReference>
<dbReference type="Gene3D" id="3.40.50.2300">
    <property type="match status" value="1"/>
</dbReference>
<gene>
    <name evidence="7" type="ORF">SAMN06297229_0737</name>
</gene>
<dbReference type="Pfam" id="PF00072">
    <property type="entry name" value="Response_reg"/>
    <property type="match status" value="1"/>
</dbReference>
<dbReference type="OrthoDB" id="6399952at2"/>
<dbReference type="Proteomes" id="UP000194450">
    <property type="component" value="Unassembled WGS sequence"/>
</dbReference>
<dbReference type="GO" id="GO:0032993">
    <property type="term" value="C:protein-DNA complex"/>
    <property type="evidence" value="ECO:0007669"/>
    <property type="project" value="TreeGrafter"/>
</dbReference>
<feature type="domain" description="Response regulatory" evidence="6">
    <location>
        <begin position="5"/>
        <end position="119"/>
    </location>
</feature>
<organism evidence="7 8">
    <name type="scientific">Pseudidiomarina planktonica</name>
    <dbReference type="NCBI Taxonomy" id="1323738"/>
    <lineage>
        <taxon>Bacteria</taxon>
        <taxon>Pseudomonadati</taxon>
        <taxon>Pseudomonadota</taxon>
        <taxon>Gammaproteobacteria</taxon>
        <taxon>Alteromonadales</taxon>
        <taxon>Idiomarinaceae</taxon>
        <taxon>Pseudidiomarina</taxon>
    </lineage>
</organism>
<dbReference type="PANTHER" id="PTHR48111:SF22">
    <property type="entry name" value="REGULATOR OF RPOS"/>
    <property type="match status" value="1"/>
</dbReference>
<dbReference type="AlphaFoldDB" id="A0A1Y6EN52"/>
<evidence type="ECO:0000256" key="2">
    <source>
        <dbReference type="ARBA" id="ARBA00023015"/>
    </source>
</evidence>
<dbReference type="GO" id="GO:0005829">
    <property type="term" value="C:cytosol"/>
    <property type="evidence" value="ECO:0007669"/>
    <property type="project" value="TreeGrafter"/>
</dbReference>
<dbReference type="EMBL" id="FXWH01000001">
    <property type="protein sequence ID" value="SMQ62641.1"/>
    <property type="molecule type" value="Genomic_DNA"/>
</dbReference>
<evidence type="ECO:0000313" key="8">
    <source>
        <dbReference type="Proteomes" id="UP000194450"/>
    </source>
</evidence>
<protein>
    <submittedName>
        <fullName evidence="7">Response regulator receiver protein</fullName>
    </submittedName>
</protein>
<dbReference type="RefSeq" id="WP_157984136.1">
    <property type="nucleotide sequence ID" value="NZ_FXWH01000001.1"/>
</dbReference>
<proteinExistence type="predicted"/>
<keyword evidence="4" id="KW-0804">Transcription</keyword>
<evidence type="ECO:0000256" key="3">
    <source>
        <dbReference type="ARBA" id="ARBA00023125"/>
    </source>
</evidence>
<dbReference type="Gene3D" id="3.60.40.10">
    <property type="entry name" value="PPM-type phosphatase domain"/>
    <property type="match status" value="1"/>
</dbReference>
<dbReference type="InterPro" id="IPR011006">
    <property type="entry name" value="CheY-like_superfamily"/>
</dbReference>
<feature type="modified residue" description="4-aspartylphosphate" evidence="5">
    <location>
        <position position="54"/>
    </location>
</feature>
<evidence type="ECO:0000256" key="4">
    <source>
        <dbReference type="ARBA" id="ARBA00023163"/>
    </source>
</evidence>